<accession>A0A7J5YAC5</accession>
<protein>
    <submittedName>
        <fullName evidence="1">Uncharacterized protein</fullName>
    </submittedName>
</protein>
<dbReference type="OrthoDB" id="8951457at2759"/>
<gene>
    <name evidence="1" type="ORF">F7725_003448</name>
</gene>
<organism evidence="1 2">
    <name type="scientific">Dissostichus mawsoni</name>
    <name type="common">Antarctic cod</name>
    <dbReference type="NCBI Taxonomy" id="36200"/>
    <lineage>
        <taxon>Eukaryota</taxon>
        <taxon>Metazoa</taxon>
        <taxon>Chordata</taxon>
        <taxon>Craniata</taxon>
        <taxon>Vertebrata</taxon>
        <taxon>Euteleostomi</taxon>
        <taxon>Actinopterygii</taxon>
        <taxon>Neopterygii</taxon>
        <taxon>Teleostei</taxon>
        <taxon>Neoteleostei</taxon>
        <taxon>Acanthomorphata</taxon>
        <taxon>Eupercaria</taxon>
        <taxon>Perciformes</taxon>
        <taxon>Notothenioidei</taxon>
        <taxon>Nototheniidae</taxon>
        <taxon>Dissostichus</taxon>
    </lineage>
</organism>
<dbReference type="AlphaFoldDB" id="A0A7J5YAC5"/>
<sequence>MFAQAKDAMMKQLRDLMLEILEKQCNKMQKSIELSLKTDGVSIPDVSVELEMVKKYYNELTGSPDDDALL</sequence>
<dbReference type="Proteomes" id="UP000518266">
    <property type="component" value="Unassembled WGS sequence"/>
</dbReference>
<comment type="caution">
    <text evidence="1">The sequence shown here is derived from an EMBL/GenBank/DDBJ whole genome shotgun (WGS) entry which is preliminary data.</text>
</comment>
<proteinExistence type="predicted"/>
<keyword evidence="2" id="KW-1185">Reference proteome</keyword>
<feature type="non-terminal residue" evidence="1">
    <location>
        <position position="70"/>
    </location>
</feature>
<evidence type="ECO:0000313" key="2">
    <source>
        <dbReference type="Proteomes" id="UP000518266"/>
    </source>
</evidence>
<dbReference type="EMBL" id="JAAKFY010000014">
    <property type="protein sequence ID" value="KAF3846370.1"/>
    <property type="molecule type" value="Genomic_DNA"/>
</dbReference>
<name>A0A7J5YAC5_DISMA</name>
<evidence type="ECO:0000313" key="1">
    <source>
        <dbReference type="EMBL" id="KAF3846370.1"/>
    </source>
</evidence>
<reference evidence="1 2" key="1">
    <citation type="submission" date="2020-03" db="EMBL/GenBank/DDBJ databases">
        <title>Dissostichus mawsoni Genome sequencing and assembly.</title>
        <authorList>
            <person name="Park H."/>
        </authorList>
    </citation>
    <scope>NUCLEOTIDE SEQUENCE [LARGE SCALE GENOMIC DNA]</scope>
    <source>
        <strain evidence="1">DM0001</strain>
        <tissue evidence="1">Muscle</tissue>
    </source>
</reference>